<gene>
    <name evidence="1" type="ORF">GCM10010357_55030</name>
</gene>
<dbReference type="Proteomes" id="UP001500879">
    <property type="component" value="Unassembled WGS sequence"/>
</dbReference>
<dbReference type="RefSeq" id="WP_344029861.1">
    <property type="nucleotide sequence ID" value="NZ_BAAABX010000057.1"/>
</dbReference>
<proteinExistence type="predicted"/>
<dbReference type="Gene3D" id="1.20.58.760">
    <property type="entry name" value="Peptidase M41"/>
    <property type="match status" value="1"/>
</dbReference>
<evidence type="ECO:0000313" key="1">
    <source>
        <dbReference type="EMBL" id="GAA0426464.1"/>
    </source>
</evidence>
<keyword evidence="2" id="KW-1185">Reference proteome</keyword>
<dbReference type="EMBL" id="BAAABX010000057">
    <property type="protein sequence ID" value="GAA0426464.1"/>
    <property type="molecule type" value="Genomic_DNA"/>
</dbReference>
<evidence type="ECO:0008006" key="3">
    <source>
        <dbReference type="Google" id="ProtNLM"/>
    </source>
</evidence>
<organism evidence="1 2">
    <name type="scientific">Streptomyces luteireticuli</name>
    <dbReference type="NCBI Taxonomy" id="173858"/>
    <lineage>
        <taxon>Bacteria</taxon>
        <taxon>Bacillati</taxon>
        <taxon>Actinomycetota</taxon>
        <taxon>Actinomycetes</taxon>
        <taxon>Kitasatosporales</taxon>
        <taxon>Streptomycetaceae</taxon>
        <taxon>Streptomyces</taxon>
    </lineage>
</organism>
<sequence>MNTWHLNSDKPVYTRHPEPQSWNSTYAVLDFPDPVLRRFIAVHEAGHAVLYLASGIPVGEVHLCNDLGKGPGEGGAAWVKPGGNFSVPYAQYIAMCVAGERAQNRSLHEQGLWTPDRAWAVERLAADDRDKVAEALRFCNRGDLGFGHSPASGLDLAVVHRAADAALSHLWDRVLRLAEAVDEHGHLTGDQAARYADLAYVALSCNKSMGAAA</sequence>
<dbReference type="SUPFAM" id="SSF140990">
    <property type="entry name" value="FtsH protease domain-like"/>
    <property type="match status" value="1"/>
</dbReference>
<accession>A0ABN0Z0L0</accession>
<name>A0ABN0Z0L0_9ACTN</name>
<comment type="caution">
    <text evidence="1">The sequence shown here is derived from an EMBL/GenBank/DDBJ whole genome shotgun (WGS) entry which is preliminary data.</text>
</comment>
<reference evidence="1 2" key="1">
    <citation type="journal article" date="2019" name="Int. J. Syst. Evol. Microbiol.">
        <title>The Global Catalogue of Microorganisms (GCM) 10K type strain sequencing project: providing services to taxonomists for standard genome sequencing and annotation.</title>
        <authorList>
            <consortium name="The Broad Institute Genomics Platform"/>
            <consortium name="The Broad Institute Genome Sequencing Center for Infectious Disease"/>
            <person name="Wu L."/>
            <person name="Ma J."/>
        </authorList>
    </citation>
    <scope>NUCLEOTIDE SEQUENCE [LARGE SCALE GENOMIC DNA]</scope>
    <source>
        <strain evidence="1 2">JCM 4788</strain>
    </source>
</reference>
<evidence type="ECO:0000313" key="2">
    <source>
        <dbReference type="Proteomes" id="UP001500879"/>
    </source>
</evidence>
<protein>
    <recommendedName>
        <fullName evidence="3">Peptidase M41 domain-containing protein</fullName>
    </recommendedName>
</protein>
<dbReference type="InterPro" id="IPR037219">
    <property type="entry name" value="Peptidase_M41-like"/>
</dbReference>